<protein>
    <submittedName>
        <fullName evidence="1">Uncharacterized protein</fullName>
    </submittedName>
</protein>
<dbReference type="Proteomes" id="UP000009183">
    <property type="component" value="Chromosome 1"/>
</dbReference>
<dbReference type="HOGENOM" id="CLU_2676115_0_0_1"/>
<organism evidence="1 2">
    <name type="scientific">Vitis vinifera</name>
    <name type="common">Grape</name>
    <dbReference type="NCBI Taxonomy" id="29760"/>
    <lineage>
        <taxon>Eukaryota</taxon>
        <taxon>Viridiplantae</taxon>
        <taxon>Streptophyta</taxon>
        <taxon>Embryophyta</taxon>
        <taxon>Tracheophyta</taxon>
        <taxon>Spermatophyta</taxon>
        <taxon>Magnoliopsida</taxon>
        <taxon>eudicotyledons</taxon>
        <taxon>Gunneridae</taxon>
        <taxon>Pentapetalae</taxon>
        <taxon>rosids</taxon>
        <taxon>Vitales</taxon>
        <taxon>Vitaceae</taxon>
        <taxon>Viteae</taxon>
        <taxon>Vitis</taxon>
    </lineage>
</organism>
<reference evidence="2" key="1">
    <citation type="journal article" date="2007" name="Nature">
        <title>The grapevine genome sequence suggests ancestral hexaploidization in major angiosperm phyla.</title>
        <authorList>
            <consortium name="The French-Italian Public Consortium for Grapevine Genome Characterization."/>
            <person name="Jaillon O."/>
            <person name="Aury J.-M."/>
            <person name="Noel B."/>
            <person name="Policriti A."/>
            <person name="Clepet C."/>
            <person name="Casagrande A."/>
            <person name="Choisne N."/>
            <person name="Aubourg S."/>
            <person name="Vitulo N."/>
            <person name="Jubin C."/>
            <person name="Vezzi A."/>
            <person name="Legeai F."/>
            <person name="Hugueney P."/>
            <person name="Dasilva C."/>
            <person name="Horner D."/>
            <person name="Mica E."/>
            <person name="Jublot D."/>
            <person name="Poulain J."/>
            <person name="Bruyere C."/>
            <person name="Billault A."/>
            <person name="Segurens B."/>
            <person name="Gouyvenoux M."/>
            <person name="Ugarte E."/>
            <person name="Cattonaro F."/>
            <person name="Anthouard V."/>
            <person name="Vico V."/>
            <person name="Del Fabbro C."/>
            <person name="Alaux M."/>
            <person name="Di Gaspero G."/>
            <person name="Dumas V."/>
            <person name="Felice N."/>
            <person name="Paillard S."/>
            <person name="Juman I."/>
            <person name="Moroldo M."/>
            <person name="Scalabrin S."/>
            <person name="Canaguier A."/>
            <person name="Le Clainche I."/>
            <person name="Malacrida G."/>
            <person name="Durand E."/>
            <person name="Pesole G."/>
            <person name="Laucou V."/>
            <person name="Chatelet P."/>
            <person name="Merdinoglu D."/>
            <person name="Delledonne M."/>
            <person name="Pezzotti M."/>
            <person name="Lecharny A."/>
            <person name="Scarpelli C."/>
            <person name="Artiguenave F."/>
            <person name="Pe M.E."/>
            <person name="Valle G."/>
            <person name="Morgante M."/>
            <person name="Caboche M."/>
            <person name="Adam-Blondon A.-F."/>
            <person name="Weissenbach J."/>
            <person name="Quetier F."/>
            <person name="Wincker P."/>
        </authorList>
    </citation>
    <scope>NUCLEOTIDE SEQUENCE [LARGE SCALE GENOMIC DNA]</scope>
    <source>
        <strain evidence="2">cv. Pinot noir / PN40024</strain>
    </source>
</reference>
<name>D7TAU4_VITVI</name>
<proteinExistence type="predicted"/>
<evidence type="ECO:0000313" key="1">
    <source>
        <dbReference type="EMBL" id="CBI27617.3"/>
    </source>
</evidence>
<gene>
    <name evidence="1" type="ordered locus">VIT_01s0010g03230</name>
</gene>
<sequence length="75" mass="8905">MQSCKVISGCYINNLVNYFKSFGRHKYRRNYQVQSQSDHISLLSLSKLIQDINYQVFGPKKKRIFFIPNLHSSNY</sequence>
<dbReference type="EMBL" id="FN595754">
    <property type="protein sequence ID" value="CBI27617.3"/>
    <property type="molecule type" value="Genomic_DNA"/>
</dbReference>
<dbReference type="InParanoid" id="D7TAU4"/>
<dbReference type="AlphaFoldDB" id="D7TAU4"/>
<evidence type="ECO:0000313" key="2">
    <source>
        <dbReference type="Proteomes" id="UP000009183"/>
    </source>
</evidence>
<keyword evidence="2" id="KW-1185">Reference proteome</keyword>
<accession>D7TAU4</accession>
<dbReference type="PaxDb" id="29760-VIT_01s0010g03230.t01"/>